<dbReference type="Proteomes" id="UP000028547">
    <property type="component" value="Unassembled WGS sequence"/>
</dbReference>
<dbReference type="Pfam" id="PF06841">
    <property type="entry name" value="Phage_T4_gp19"/>
    <property type="match status" value="1"/>
</dbReference>
<dbReference type="PANTHER" id="PTHR38009">
    <property type="entry name" value="CONSERVED HYPOTHETICAL PHAGE TAIL PROTEIN"/>
    <property type="match status" value="1"/>
</dbReference>
<dbReference type="AlphaFoldDB" id="A0A084T0U8"/>
<dbReference type="RefSeq" id="WP_043389762.1">
    <property type="nucleotide sequence ID" value="NZ_JPMI01000017.1"/>
</dbReference>
<comment type="caution">
    <text evidence="1">The sequence shown here is derived from an EMBL/GenBank/DDBJ whole genome shotgun (WGS) entry which is preliminary data.</text>
</comment>
<dbReference type="InterPro" id="IPR010667">
    <property type="entry name" value="Phage_T4_Gp19"/>
</dbReference>
<dbReference type="EMBL" id="JPMI01000017">
    <property type="protein sequence ID" value="KFA94333.1"/>
    <property type="molecule type" value="Genomic_DNA"/>
</dbReference>
<dbReference type="GO" id="GO:0005198">
    <property type="term" value="F:structural molecule activity"/>
    <property type="evidence" value="ECO:0007669"/>
    <property type="project" value="InterPro"/>
</dbReference>
<dbReference type="InterPro" id="IPR011747">
    <property type="entry name" value="CHP02241"/>
</dbReference>
<evidence type="ECO:0000313" key="1">
    <source>
        <dbReference type="EMBL" id="KFA94333.1"/>
    </source>
</evidence>
<sequence>MPNPSYETVQAPFTAFNFRVELSVENSQVHLCEASFAECDGLEMTLDVKTIREGGNNGQQIRLFGPVSYGQLTLKRGMTPNYDLWLWFEAVVAAPKTKRAQGEVTLLAADGSTPRARFFLDRCLPVKLKAPALNAKDGVVAIEELQLAYQSLTLVPLRGGP</sequence>
<organism evidence="1 2">
    <name type="scientific">Archangium violaceum Cb vi76</name>
    <dbReference type="NCBI Taxonomy" id="1406225"/>
    <lineage>
        <taxon>Bacteria</taxon>
        <taxon>Pseudomonadati</taxon>
        <taxon>Myxococcota</taxon>
        <taxon>Myxococcia</taxon>
        <taxon>Myxococcales</taxon>
        <taxon>Cystobacterineae</taxon>
        <taxon>Archangiaceae</taxon>
        <taxon>Archangium</taxon>
    </lineage>
</organism>
<reference evidence="1 2" key="1">
    <citation type="submission" date="2014-07" db="EMBL/GenBank/DDBJ databases">
        <title>Draft Genome Sequence of Gephyronic Acid Producer, Cystobacter violaceus Strain Cb vi76.</title>
        <authorList>
            <person name="Stevens D.C."/>
            <person name="Young J."/>
            <person name="Carmichael R."/>
            <person name="Tan J."/>
            <person name="Taylor R.E."/>
        </authorList>
    </citation>
    <scope>NUCLEOTIDE SEQUENCE [LARGE SCALE GENOMIC DNA]</scope>
    <source>
        <strain evidence="1 2">Cb vi76</strain>
    </source>
</reference>
<dbReference type="PANTHER" id="PTHR38009:SF1">
    <property type="entry name" value="CONSERVED HYPOTHETICAL PHAGE TAIL PROTEIN"/>
    <property type="match status" value="1"/>
</dbReference>
<accession>A0A084T0U8</accession>
<name>A0A084T0U8_9BACT</name>
<protein>
    <submittedName>
        <fullName evidence="1">Phage tail protein</fullName>
    </submittedName>
</protein>
<proteinExistence type="predicted"/>
<gene>
    <name evidence="1" type="ORF">Q664_03300</name>
</gene>
<evidence type="ECO:0000313" key="2">
    <source>
        <dbReference type="Proteomes" id="UP000028547"/>
    </source>
</evidence>
<dbReference type="NCBIfam" id="TIGR02241">
    <property type="entry name" value="conserved hypothetical phage tail region protein"/>
    <property type="match status" value="1"/>
</dbReference>